<keyword evidence="2" id="KW-1185">Reference proteome</keyword>
<dbReference type="EMBL" id="HG001459">
    <property type="protein sequence ID" value="CDF32143.1"/>
    <property type="molecule type" value="Genomic_DNA"/>
</dbReference>
<accession>R7Q2N1</accession>
<dbReference type="KEGG" id="ccp:CHC_T00001374001"/>
<organism evidence="1 2">
    <name type="scientific">Chondrus crispus</name>
    <name type="common">Carrageen Irish moss</name>
    <name type="synonym">Polymorpha crispa</name>
    <dbReference type="NCBI Taxonomy" id="2769"/>
    <lineage>
        <taxon>Eukaryota</taxon>
        <taxon>Rhodophyta</taxon>
        <taxon>Florideophyceae</taxon>
        <taxon>Rhodymeniophycidae</taxon>
        <taxon>Gigartinales</taxon>
        <taxon>Gigartinaceae</taxon>
        <taxon>Chondrus</taxon>
    </lineage>
</organism>
<evidence type="ECO:0000313" key="1">
    <source>
        <dbReference type="EMBL" id="CDF32143.1"/>
    </source>
</evidence>
<dbReference type="Proteomes" id="UP000012073">
    <property type="component" value="Unassembled WGS sequence"/>
</dbReference>
<protein>
    <submittedName>
        <fullName evidence="1">Uncharacterized protein</fullName>
    </submittedName>
</protein>
<dbReference type="AlphaFoldDB" id="R7Q2N1"/>
<sequence length="74" mass="8293">MWRKDSESSINGAEGLLAQPQFKKCGQRSSSITLSWRVGDCADHHAVCTDIYTHVTESYRESSKRTNSLCDEAL</sequence>
<gene>
    <name evidence="1" type="ORF">CHC_T00001374001</name>
</gene>
<proteinExistence type="predicted"/>
<dbReference type="Gramene" id="CDF32143">
    <property type="protein sequence ID" value="CDF32143"/>
    <property type="gene ID" value="CHC_T00001374001"/>
</dbReference>
<dbReference type="RefSeq" id="XP_005711808.1">
    <property type="nucleotide sequence ID" value="XM_005711751.1"/>
</dbReference>
<evidence type="ECO:0000313" key="2">
    <source>
        <dbReference type="Proteomes" id="UP000012073"/>
    </source>
</evidence>
<name>R7Q2N1_CHOCR</name>
<reference evidence="2" key="1">
    <citation type="journal article" date="2013" name="Proc. Natl. Acad. Sci. U.S.A.">
        <title>Genome structure and metabolic features in the red seaweed Chondrus crispus shed light on evolution of the Archaeplastida.</title>
        <authorList>
            <person name="Collen J."/>
            <person name="Porcel B."/>
            <person name="Carre W."/>
            <person name="Ball S.G."/>
            <person name="Chaparro C."/>
            <person name="Tonon T."/>
            <person name="Barbeyron T."/>
            <person name="Michel G."/>
            <person name="Noel B."/>
            <person name="Valentin K."/>
            <person name="Elias M."/>
            <person name="Artiguenave F."/>
            <person name="Arun A."/>
            <person name="Aury J.M."/>
            <person name="Barbosa-Neto J.F."/>
            <person name="Bothwell J.H."/>
            <person name="Bouget F.Y."/>
            <person name="Brillet L."/>
            <person name="Cabello-Hurtado F."/>
            <person name="Capella-Gutierrez S."/>
            <person name="Charrier B."/>
            <person name="Cladiere L."/>
            <person name="Cock J.M."/>
            <person name="Coelho S.M."/>
            <person name="Colleoni C."/>
            <person name="Czjzek M."/>
            <person name="Da Silva C."/>
            <person name="Delage L."/>
            <person name="Denoeud F."/>
            <person name="Deschamps P."/>
            <person name="Dittami S.M."/>
            <person name="Gabaldon T."/>
            <person name="Gachon C.M."/>
            <person name="Groisillier A."/>
            <person name="Herve C."/>
            <person name="Jabbari K."/>
            <person name="Katinka M."/>
            <person name="Kloareg B."/>
            <person name="Kowalczyk N."/>
            <person name="Labadie K."/>
            <person name="Leblanc C."/>
            <person name="Lopez P.J."/>
            <person name="McLachlan D.H."/>
            <person name="Meslet-Cladiere L."/>
            <person name="Moustafa A."/>
            <person name="Nehr Z."/>
            <person name="Nyvall Collen P."/>
            <person name="Panaud O."/>
            <person name="Partensky F."/>
            <person name="Poulain J."/>
            <person name="Rensing S.A."/>
            <person name="Rousvoal S."/>
            <person name="Samson G."/>
            <person name="Symeonidi A."/>
            <person name="Weissenbach J."/>
            <person name="Zambounis A."/>
            <person name="Wincker P."/>
            <person name="Boyen C."/>
        </authorList>
    </citation>
    <scope>NUCLEOTIDE SEQUENCE [LARGE SCALE GENOMIC DNA]</scope>
    <source>
        <strain evidence="2">cv. Stackhouse</strain>
    </source>
</reference>
<dbReference type="GeneID" id="17319507"/>